<dbReference type="EMBL" id="AP023213">
    <property type="protein sequence ID" value="BCO11564.1"/>
    <property type="molecule type" value="Genomic_DNA"/>
</dbReference>
<protein>
    <submittedName>
        <fullName evidence="2">Uncharacterized protein</fullName>
    </submittedName>
</protein>
<evidence type="ECO:0000256" key="1">
    <source>
        <dbReference type="SAM" id="MobiDB-lite"/>
    </source>
</evidence>
<name>A0A7R7IYU3_9BACT</name>
<dbReference type="AlphaFoldDB" id="A0A7R7IYU3"/>
<organism evidence="2 3">
    <name type="scientific">Citrifermentans bremense</name>
    <dbReference type="NCBI Taxonomy" id="60035"/>
    <lineage>
        <taxon>Bacteria</taxon>
        <taxon>Pseudomonadati</taxon>
        <taxon>Thermodesulfobacteriota</taxon>
        <taxon>Desulfuromonadia</taxon>
        <taxon>Geobacterales</taxon>
        <taxon>Geobacteraceae</taxon>
        <taxon>Citrifermentans</taxon>
    </lineage>
</organism>
<reference evidence="2 3" key="1">
    <citation type="submission" date="2020-06" db="EMBL/GenBank/DDBJ databases">
        <title>Interaction of electrochemicaly active bacteria, Geobacter bremensis R4 on different carbon anode.</title>
        <authorList>
            <person name="Meng L."/>
            <person name="Yoshida N."/>
        </authorList>
    </citation>
    <scope>NUCLEOTIDE SEQUENCE [LARGE SCALE GENOMIC DNA]</scope>
    <source>
        <strain evidence="2 3">R4</strain>
    </source>
</reference>
<proteinExistence type="predicted"/>
<evidence type="ECO:0000313" key="2">
    <source>
        <dbReference type="EMBL" id="BCO11564.1"/>
    </source>
</evidence>
<gene>
    <name evidence="2" type="ORF">GEOBRER4_n3317</name>
</gene>
<feature type="region of interest" description="Disordered" evidence="1">
    <location>
        <begin position="27"/>
        <end position="46"/>
    </location>
</feature>
<evidence type="ECO:0000313" key="3">
    <source>
        <dbReference type="Proteomes" id="UP000515472"/>
    </source>
</evidence>
<sequence>MMNFSFCWSSFIPSIPFVPVKSLYPGASPPSSPLHKNHLSDNMRSS</sequence>
<dbReference type="Proteomes" id="UP000515472">
    <property type="component" value="Chromosome"/>
</dbReference>
<keyword evidence="3" id="KW-1185">Reference proteome</keyword>
<accession>A0A7R7IYU3</accession>